<feature type="transmembrane region" description="Helical" evidence="14">
    <location>
        <begin position="391"/>
        <end position="410"/>
    </location>
</feature>
<dbReference type="InterPro" id="IPR016181">
    <property type="entry name" value="Acyl_CoA_acyltransferase"/>
</dbReference>
<dbReference type="GO" id="GO:0005886">
    <property type="term" value="C:plasma membrane"/>
    <property type="evidence" value="ECO:0007669"/>
    <property type="project" value="UniProtKB-SubCell"/>
</dbReference>
<dbReference type="PANTHER" id="PTHR34697:SF2">
    <property type="entry name" value="PHOSPHATIDYLGLYCEROL LYSYLTRANSFERASE"/>
    <property type="match status" value="1"/>
</dbReference>
<evidence type="ECO:0000256" key="10">
    <source>
        <dbReference type="ARBA" id="ARBA00023136"/>
    </source>
</evidence>
<evidence type="ECO:0000256" key="4">
    <source>
        <dbReference type="ARBA" id="ARBA00021546"/>
    </source>
</evidence>
<keyword evidence="5" id="KW-1003">Cell membrane</keyword>
<evidence type="ECO:0000256" key="2">
    <source>
        <dbReference type="ARBA" id="ARBA00008627"/>
    </source>
</evidence>
<evidence type="ECO:0000256" key="13">
    <source>
        <dbReference type="ARBA" id="ARBA00047540"/>
    </source>
</evidence>
<feature type="transmembrane region" description="Helical" evidence="14">
    <location>
        <begin position="82"/>
        <end position="103"/>
    </location>
</feature>
<evidence type="ECO:0000256" key="11">
    <source>
        <dbReference type="ARBA" id="ARBA00023251"/>
    </source>
</evidence>
<dbReference type="InterPro" id="IPR022791">
    <property type="entry name" value="L-PG_synthase/AglD"/>
</dbReference>
<evidence type="ECO:0000256" key="5">
    <source>
        <dbReference type="ARBA" id="ARBA00022475"/>
    </source>
</evidence>
<evidence type="ECO:0000256" key="14">
    <source>
        <dbReference type="SAM" id="Phobius"/>
    </source>
</evidence>
<keyword evidence="16" id="KW-0012">Acyltransferase</keyword>
<dbReference type="InterPro" id="IPR024320">
    <property type="entry name" value="LPG_synthase_C"/>
</dbReference>
<dbReference type="GO" id="GO:0006629">
    <property type="term" value="P:lipid metabolic process"/>
    <property type="evidence" value="ECO:0007669"/>
    <property type="project" value="UniProtKB-KW"/>
</dbReference>
<keyword evidence="11" id="KW-0046">Antibiotic resistance</keyword>
<comment type="catalytic activity">
    <reaction evidence="13">
        <text>L-lysyl-tRNA(Lys) + a 1,2-diacyl-sn-glycero-3-phospho-(1'-sn-glycerol) = a 1,2-diacyl-sn-glycero-3-phospho-1'-(3'-O-L-lysyl)-sn-glycerol + tRNA(Lys)</text>
        <dbReference type="Rhea" id="RHEA:10668"/>
        <dbReference type="Rhea" id="RHEA-COMP:9696"/>
        <dbReference type="Rhea" id="RHEA-COMP:9697"/>
        <dbReference type="ChEBI" id="CHEBI:64716"/>
        <dbReference type="ChEBI" id="CHEBI:75792"/>
        <dbReference type="ChEBI" id="CHEBI:78442"/>
        <dbReference type="ChEBI" id="CHEBI:78529"/>
        <dbReference type="EC" id="2.3.2.3"/>
    </reaction>
</comment>
<keyword evidence="7 14" id="KW-0812">Transmembrane</keyword>
<dbReference type="InterPro" id="IPR051211">
    <property type="entry name" value="PG_lysyltransferase"/>
</dbReference>
<evidence type="ECO:0000256" key="3">
    <source>
        <dbReference type="ARBA" id="ARBA00012014"/>
    </source>
</evidence>
<dbReference type="OrthoDB" id="145485at2"/>
<protein>
    <recommendedName>
        <fullName evidence="4">Phosphatidylglycerol lysyltransferase</fullName>
        <ecNumber evidence="3">2.3.2.3</ecNumber>
    </recommendedName>
    <alternativeName>
        <fullName evidence="12">Lysylphosphatidylglycerol synthase</fullName>
    </alternativeName>
</protein>
<feature type="transmembrane region" description="Helical" evidence="14">
    <location>
        <begin position="164"/>
        <end position="182"/>
    </location>
</feature>
<keyword evidence="17" id="KW-1185">Reference proteome</keyword>
<feature type="transmembrane region" description="Helical" evidence="14">
    <location>
        <begin position="123"/>
        <end position="144"/>
    </location>
</feature>
<dbReference type="SUPFAM" id="SSF55729">
    <property type="entry name" value="Acyl-CoA N-acyltransferases (Nat)"/>
    <property type="match status" value="1"/>
</dbReference>
<accession>A0A5C5WNC9</accession>
<dbReference type="Pfam" id="PF03706">
    <property type="entry name" value="LPG_synthase_TM"/>
    <property type="match status" value="1"/>
</dbReference>
<keyword evidence="10 14" id="KW-0472">Membrane</keyword>
<evidence type="ECO:0000256" key="6">
    <source>
        <dbReference type="ARBA" id="ARBA00022679"/>
    </source>
</evidence>
<evidence type="ECO:0000256" key="1">
    <source>
        <dbReference type="ARBA" id="ARBA00004651"/>
    </source>
</evidence>
<comment type="caution">
    <text evidence="16">The sequence shown here is derived from an EMBL/GenBank/DDBJ whole genome shotgun (WGS) entry which is preliminary data.</text>
</comment>
<keyword evidence="8 14" id="KW-1133">Transmembrane helix</keyword>
<dbReference type="GO" id="GO:0050071">
    <property type="term" value="F:phosphatidylglycerol lysyltransferase activity"/>
    <property type="evidence" value="ECO:0007669"/>
    <property type="project" value="UniProtKB-EC"/>
</dbReference>
<dbReference type="GO" id="GO:0055091">
    <property type="term" value="P:phospholipid homeostasis"/>
    <property type="evidence" value="ECO:0007669"/>
    <property type="project" value="TreeGrafter"/>
</dbReference>
<keyword evidence="9" id="KW-0443">Lipid metabolism</keyword>
<evidence type="ECO:0000313" key="16">
    <source>
        <dbReference type="EMBL" id="TWT51695.1"/>
    </source>
</evidence>
<gene>
    <name evidence="16" type="primary">mprF</name>
    <name evidence="16" type="ORF">KOR42_33810</name>
</gene>
<dbReference type="NCBIfam" id="NF033480">
    <property type="entry name" value="bifunc_MprF"/>
    <property type="match status" value="1"/>
</dbReference>
<name>A0A5C5WNC9_9PLAN</name>
<keyword evidence="6 16" id="KW-0808">Transferase</keyword>
<feature type="transmembrane region" description="Helical" evidence="14">
    <location>
        <begin position="235"/>
        <end position="262"/>
    </location>
</feature>
<evidence type="ECO:0000259" key="15">
    <source>
        <dbReference type="Pfam" id="PF09924"/>
    </source>
</evidence>
<evidence type="ECO:0000256" key="12">
    <source>
        <dbReference type="ARBA" id="ARBA00031899"/>
    </source>
</evidence>
<comment type="subcellular location">
    <subcellularLocation>
        <location evidence="1">Cell membrane</location>
        <topology evidence="1">Multi-pass membrane protein</topology>
    </subcellularLocation>
</comment>
<feature type="domain" description="Phosphatidylglycerol lysyltransferase C-terminal" evidence="15">
    <location>
        <begin position="534"/>
        <end position="821"/>
    </location>
</feature>
<dbReference type="EC" id="2.3.2.3" evidence="3"/>
<proteinExistence type="inferred from homology"/>
<dbReference type="RefSeq" id="WP_146510842.1">
    <property type="nucleotide sequence ID" value="NZ_SIHI01000011.1"/>
</dbReference>
<feature type="transmembrane region" description="Helical" evidence="14">
    <location>
        <begin position="282"/>
        <end position="302"/>
    </location>
</feature>
<dbReference type="PANTHER" id="PTHR34697">
    <property type="entry name" value="PHOSPHATIDYLGLYCEROL LYSYLTRANSFERASE"/>
    <property type="match status" value="1"/>
</dbReference>
<dbReference type="EMBL" id="SIHI01000011">
    <property type="protein sequence ID" value="TWT51695.1"/>
    <property type="molecule type" value="Genomic_DNA"/>
</dbReference>
<dbReference type="GO" id="GO:0046677">
    <property type="term" value="P:response to antibiotic"/>
    <property type="evidence" value="ECO:0007669"/>
    <property type="project" value="UniProtKB-KW"/>
</dbReference>
<feature type="transmembrane region" description="Helical" evidence="14">
    <location>
        <begin position="202"/>
        <end position="223"/>
    </location>
</feature>
<dbReference type="AlphaFoldDB" id="A0A5C5WNC9"/>
<feature type="transmembrane region" description="Helical" evidence="14">
    <location>
        <begin position="365"/>
        <end position="384"/>
    </location>
</feature>
<feature type="transmembrane region" description="Helical" evidence="14">
    <location>
        <begin position="46"/>
        <end position="70"/>
    </location>
</feature>
<dbReference type="Proteomes" id="UP000317243">
    <property type="component" value="Unassembled WGS sequence"/>
</dbReference>
<feature type="transmembrane region" description="Helical" evidence="14">
    <location>
        <begin position="416"/>
        <end position="433"/>
    </location>
</feature>
<feature type="transmembrane region" description="Helical" evidence="14">
    <location>
        <begin position="7"/>
        <end position="26"/>
    </location>
</feature>
<organism evidence="16 17">
    <name type="scientific">Thalassoglobus neptunius</name>
    <dbReference type="NCBI Taxonomy" id="1938619"/>
    <lineage>
        <taxon>Bacteria</taxon>
        <taxon>Pseudomonadati</taxon>
        <taxon>Planctomycetota</taxon>
        <taxon>Planctomycetia</taxon>
        <taxon>Planctomycetales</taxon>
        <taxon>Planctomycetaceae</taxon>
        <taxon>Thalassoglobus</taxon>
    </lineage>
</organism>
<sequence length="857" mass="95039">MRHRLQQLAPLIATLVFIGAAALLWHQLRGYNWADIRGSLQSIPTWKIALCIGLTTANYIVLIGYDWLALSSIHHPLPFRQVAFASFTGFVATYNFGATLGGLPVRYRVYSSLGLSSIEVMQVAFMLGLTFGIGEIATAGLSFVIDPIVIPEQLNLPFHAVKGLGWTLIAITAGYLLLTAFIHKPLRIRGHDVRLPKFGVTLAQIGVSVADLVLAAGCLYSLMPADFSMNFPQLLGAYLLAIIAVMLTHVPGGVGVFELVILTLTGSTNKEDVVAALLIFRVIYYLLPLLVATLLIAVMSLVRQLSKVQPIVRGSGRIVTSIAPTILAMATFLAGIVLLISGAIPSVSSNMKLLENFVGLHVVEVSHFVGSLAGGALILVARGLQRRLDTAWWGAVCLLTIGIFTSLLKGIDYQEAIVLLLVLLSLVSCRNRFNRPGRLLHERFSFGWFSTITISVLSCLWLGVFIYKNGNIQSDRWWEFAIHGDAPRFLRSCVGVAALLVLWTIGRICSPSKVGKSGLPTESDLQTASEIIAKSTRTSANLALLGDKRFLFSDAQDAFLMYAVENRSWISMGNPVGPPERWPELIWRFRELCDSHNGRPVFYQVGADSLPLYVDHGLTFLKLGEEGRVSAREFSLSGHHFQNMRSTRNRILKAECQFEVIPKERVADYLPRLKEVSDAWLAEKHAAEKGFSLGFFDAEYLQRFPCAVVKQNEKVLAFANLWLGANNEEFSVDLMRHDPSGPSGLMDFLFLELIFWGQQQGYEWFSMGMAPLSGIEDRPYAPMWNKAVGVLYRNGDHYYNFQGLRSYKDKFRPVWEPRYLATPGGIALPQVLSDLVRLIGREKKPGESPQTTKMLDE</sequence>
<comment type="similarity">
    <text evidence="2">Belongs to the LPG synthase family.</text>
</comment>
<evidence type="ECO:0000256" key="8">
    <source>
        <dbReference type="ARBA" id="ARBA00022989"/>
    </source>
</evidence>
<feature type="transmembrane region" description="Helical" evidence="14">
    <location>
        <begin position="445"/>
        <end position="468"/>
    </location>
</feature>
<evidence type="ECO:0000256" key="7">
    <source>
        <dbReference type="ARBA" id="ARBA00022692"/>
    </source>
</evidence>
<dbReference type="Pfam" id="PF09924">
    <property type="entry name" value="LPG_synthase_C"/>
    <property type="match status" value="1"/>
</dbReference>
<evidence type="ECO:0000256" key="9">
    <source>
        <dbReference type="ARBA" id="ARBA00023098"/>
    </source>
</evidence>
<feature type="transmembrane region" description="Helical" evidence="14">
    <location>
        <begin position="322"/>
        <end position="345"/>
    </location>
</feature>
<evidence type="ECO:0000313" key="17">
    <source>
        <dbReference type="Proteomes" id="UP000317243"/>
    </source>
</evidence>
<reference evidence="16 17" key="1">
    <citation type="submission" date="2019-02" db="EMBL/GenBank/DDBJ databases">
        <title>Deep-cultivation of Planctomycetes and their phenomic and genomic characterization uncovers novel biology.</title>
        <authorList>
            <person name="Wiegand S."/>
            <person name="Jogler M."/>
            <person name="Boedeker C."/>
            <person name="Pinto D."/>
            <person name="Vollmers J."/>
            <person name="Rivas-Marin E."/>
            <person name="Kohn T."/>
            <person name="Peeters S.H."/>
            <person name="Heuer A."/>
            <person name="Rast P."/>
            <person name="Oberbeckmann S."/>
            <person name="Bunk B."/>
            <person name="Jeske O."/>
            <person name="Meyerdierks A."/>
            <person name="Storesund J.E."/>
            <person name="Kallscheuer N."/>
            <person name="Luecker S."/>
            <person name="Lage O.M."/>
            <person name="Pohl T."/>
            <person name="Merkel B.J."/>
            <person name="Hornburger P."/>
            <person name="Mueller R.-W."/>
            <person name="Bruemmer F."/>
            <person name="Labrenz M."/>
            <person name="Spormann A.M."/>
            <person name="Op Den Camp H."/>
            <person name="Overmann J."/>
            <person name="Amann R."/>
            <person name="Jetten M.S.M."/>
            <person name="Mascher T."/>
            <person name="Medema M.H."/>
            <person name="Devos D.P."/>
            <person name="Kaster A.-K."/>
            <person name="Ovreas L."/>
            <person name="Rohde M."/>
            <person name="Galperin M.Y."/>
            <person name="Jogler C."/>
        </authorList>
    </citation>
    <scope>NUCLEOTIDE SEQUENCE [LARGE SCALE GENOMIC DNA]</scope>
    <source>
        <strain evidence="16 17">KOR42</strain>
    </source>
</reference>